<proteinExistence type="predicted"/>
<sequence>MCLMRAWEKKDLTRENGGGEMTEKGEKRVLFDEIKVCKKRPTTGVKVKPSTIRAVSPGWRTSWDGHSESDVTGSRHSDCQLFDGEKCVIVILDLTVSIIGMD</sequence>
<comment type="caution">
    <text evidence="1">The sequence shown here is derived from an EMBL/GenBank/DDBJ whole genome shotgun (WGS) entry which is preliminary data.</text>
</comment>
<reference evidence="1" key="1">
    <citation type="journal article" date="2023" name="G3 (Bethesda)">
        <title>A reference genome for the long-term kleptoplast-retaining sea slug Elysia crispata morphotype clarki.</title>
        <authorList>
            <person name="Eastman K.E."/>
            <person name="Pendleton A.L."/>
            <person name="Shaikh M.A."/>
            <person name="Suttiyut T."/>
            <person name="Ogas R."/>
            <person name="Tomko P."/>
            <person name="Gavelis G."/>
            <person name="Widhalm J.R."/>
            <person name="Wisecaver J.H."/>
        </authorList>
    </citation>
    <scope>NUCLEOTIDE SEQUENCE</scope>
    <source>
        <strain evidence="1">ECLA1</strain>
    </source>
</reference>
<accession>A0AAE1CRC1</accession>
<gene>
    <name evidence="1" type="ORF">RRG08_051930</name>
</gene>
<evidence type="ECO:0000313" key="1">
    <source>
        <dbReference type="EMBL" id="KAK3729960.1"/>
    </source>
</evidence>
<evidence type="ECO:0000313" key="2">
    <source>
        <dbReference type="Proteomes" id="UP001283361"/>
    </source>
</evidence>
<dbReference type="Proteomes" id="UP001283361">
    <property type="component" value="Unassembled WGS sequence"/>
</dbReference>
<name>A0AAE1CRC1_9GAST</name>
<dbReference type="AlphaFoldDB" id="A0AAE1CRC1"/>
<organism evidence="1 2">
    <name type="scientific">Elysia crispata</name>
    <name type="common">lettuce slug</name>
    <dbReference type="NCBI Taxonomy" id="231223"/>
    <lineage>
        <taxon>Eukaryota</taxon>
        <taxon>Metazoa</taxon>
        <taxon>Spiralia</taxon>
        <taxon>Lophotrochozoa</taxon>
        <taxon>Mollusca</taxon>
        <taxon>Gastropoda</taxon>
        <taxon>Heterobranchia</taxon>
        <taxon>Euthyneura</taxon>
        <taxon>Panpulmonata</taxon>
        <taxon>Sacoglossa</taxon>
        <taxon>Placobranchoidea</taxon>
        <taxon>Plakobranchidae</taxon>
        <taxon>Elysia</taxon>
    </lineage>
</organism>
<keyword evidence="2" id="KW-1185">Reference proteome</keyword>
<dbReference type="EMBL" id="JAWDGP010007099">
    <property type="protein sequence ID" value="KAK3729960.1"/>
    <property type="molecule type" value="Genomic_DNA"/>
</dbReference>
<protein>
    <submittedName>
        <fullName evidence="1">Uncharacterized protein</fullName>
    </submittedName>
</protein>